<dbReference type="Proteomes" id="UP000242414">
    <property type="component" value="Unassembled WGS sequence"/>
</dbReference>
<evidence type="ECO:0000313" key="2">
    <source>
        <dbReference type="EMBL" id="ORE08060.1"/>
    </source>
</evidence>
<feature type="region of interest" description="Disordered" evidence="1">
    <location>
        <begin position="45"/>
        <end position="69"/>
    </location>
</feature>
<dbReference type="AlphaFoldDB" id="A0A1X0R7N4"/>
<proteinExistence type="predicted"/>
<organism evidence="2">
    <name type="scientific">Rhizopus microsporus var. microsporus</name>
    <dbReference type="NCBI Taxonomy" id="86635"/>
    <lineage>
        <taxon>Eukaryota</taxon>
        <taxon>Fungi</taxon>
        <taxon>Fungi incertae sedis</taxon>
        <taxon>Mucoromycota</taxon>
        <taxon>Mucoromycotina</taxon>
        <taxon>Mucoromycetes</taxon>
        <taxon>Mucorales</taxon>
        <taxon>Mucorineae</taxon>
        <taxon>Rhizopodaceae</taxon>
        <taxon>Rhizopus</taxon>
    </lineage>
</organism>
<name>A0A1X0R7N4_RHIZD</name>
<evidence type="ECO:0000256" key="1">
    <source>
        <dbReference type="SAM" id="MobiDB-lite"/>
    </source>
</evidence>
<sequence length="261" mass="29650">MVNLSARAFKAQGNNKSLRFQGTIETDGVGVSILKQNVDIGCRQKNKGEEKSASSTTANRSMSNKKMEKDEFSNIEELDNEGLLKMKDKCVLSVLIVPAEIPSSTVDQARFGNETLDNVPHDFSEPVDFKVTDSGDLYYGNRLLFITHIRRFLLDIDRNLEECSSAELTKGLAEVEINQLSHIIKETLGWLNISGFETTENYEKKKKDMMHEAHKILSKLFLLPFRKMKFPFKLYYDKCNEKQMKNVKNRFGPNAVLVIGG</sequence>
<accession>A0A1X0R7N4</accession>
<protein>
    <submittedName>
        <fullName evidence="2">Uncharacterized protein</fullName>
    </submittedName>
</protein>
<gene>
    <name evidence="2" type="ORF">BCV72DRAFT_334737</name>
</gene>
<feature type="compositionally biased region" description="Polar residues" evidence="1">
    <location>
        <begin position="53"/>
        <end position="64"/>
    </location>
</feature>
<dbReference type="EMBL" id="KV921894">
    <property type="protein sequence ID" value="ORE08060.1"/>
    <property type="molecule type" value="Genomic_DNA"/>
</dbReference>
<reference evidence="2" key="1">
    <citation type="journal article" date="2016" name="Proc. Natl. Acad. Sci. U.S.A.">
        <title>Lipid metabolic changes in an early divergent fungus govern the establishment of a mutualistic symbiosis with endobacteria.</title>
        <authorList>
            <person name="Lastovetsky O.A."/>
            <person name="Gaspar M.L."/>
            <person name="Mondo S.J."/>
            <person name="LaButti K.M."/>
            <person name="Sandor L."/>
            <person name="Grigoriev I.V."/>
            <person name="Henry S.A."/>
            <person name="Pawlowska T.E."/>
        </authorList>
    </citation>
    <scope>NUCLEOTIDE SEQUENCE [LARGE SCALE GENOMIC DNA]</scope>
    <source>
        <strain evidence="2">ATCC 52814</strain>
    </source>
</reference>
<dbReference type="VEuPathDB" id="FungiDB:BCV72DRAFT_334737"/>